<dbReference type="HOGENOM" id="CLU_2814197_0_0_1"/>
<evidence type="ECO:0000313" key="1">
    <source>
        <dbReference type="EMBL" id="ELU37540.1"/>
    </source>
</evidence>
<reference evidence="1 2" key="1">
    <citation type="journal article" date="2013" name="Nat. Commun.">
        <title>The evolution and pathogenic mechanisms of the rice sheath blight pathogen.</title>
        <authorList>
            <person name="Zheng A."/>
            <person name="Lin R."/>
            <person name="Xu L."/>
            <person name="Qin P."/>
            <person name="Tang C."/>
            <person name="Ai P."/>
            <person name="Zhang D."/>
            <person name="Liu Y."/>
            <person name="Sun Z."/>
            <person name="Feng H."/>
            <person name="Wang Y."/>
            <person name="Chen Y."/>
            <person name="Liang X."/>
            <person name="Fu R."/>
            <person name="Li Q."/>
            <person name="Zhang J."/>
            <person name="Yu X."/>
            <person name="Xie Z."/>
            <person name="Ding L."/>
            <person name="Guan P."/>
            <person name="Tang J."/>
            <person name="Liang Y."/>
            <person name="Wang S."/>
            <person name="Deng Q."/>
            <person name="Li S."/>
            <person name="Zhu J."/>
            <person name="Wang L."/>
            <person name="Liu H."/>
            <person name="Li P."/>
        </authorList>
    </citation>
    <scope>NUCLEOTIDE SEQUENCE [LARGE SCALE GENOMIC DNA]</scope>
    <source>
        <strain evidence="2">AG-1 IA</strain>
    </source>
</reference>
<gene>
    <name evidence="1" type="ORF">AG1IA_08404</name>
</gene>
<name>L8WHW3_THACA</name>
<proteinExistence type="predicted"/>
<dbReference type="EMBL" id="AFRT01002584">
    <property type="protein sequence ID" value="ELU37540.1"/>
    <property type="molecule type" value="Genomic_DNA"/>
</dbReference>
<organism evidence="1 2">
    <name type="scientific">Thanatephorus cucumeris (strain AG1-IA)</name>
    <name type="common">Rice sheath blight fungus</name>
    <name type="synonym">Rhizoctonia solani</name>
    <dbReference type="NCBI Taxonomy" id="983506"/>
    <lineage>
        <taxon>Eukaryota</taxon>
        <taxon>Fungi</taxon>
        <taxon>Dikarya</taxon>
        <taxon>Basidiomycota</taxon>
        <taxon>Agaricomycotina</taxon>
        <taxon>Agaricomycetes</taxon>
        <taxon>Cantharellales</taxon>
        <taxon>Ceratobasidiaceae</taxon>
        <taxon>Rhizoctonia</taxon>
        <taxon>Rhizoctonia solani AG-1</taxon>
    </lineage>
</organism>
<evidence type="ECO:0000313" key="2">
    <source>
        <dbReference type="Proteomes" id="UP000011668"/>
    </source>
</evidence>
<comment type="caution">
    <text evidence="1">The sequence shown here is derived from an EMBL/GenBank/DDBJ whole genome shotgun (WGS) entry which is preliminary data.</text>
</comment>
<keyword evidence="2" id="KW-1185">Reference proteome</keyword>
<sequence>MAERNTRTDGTNPRPPWCHRPKYESFLKASSILPPDKQNLSIERTIPSPMSFISAMADFLLNTTFPY</sequence>
<dbReference type="AlphaFoldDB" id="L8WHW3"/>
<dbReference type="Proteomes" id="UP000011668">
    <property type="component" value="Unassembled WGS sequence"/>
</dbReference>
<accession>L8WHW3</accession>
<protein>
    <submittedName>
        <fullName evidence="1">Uncharacterized protein</fullName>
    </submittedName>
</protein>